<dbReference type="PANTHER" id="PTHR10544">
    <property type="entry name" value="60S RIBOSOMAL PROTEIN L28"/>
    <property type="match status" value="1"/>
</dbReference>
<dbReference type="GO" id="GO:0003735">
    <property type="term" value="F:structural constituent of ribosome"/>
    <property type="evidence" value="ECO:0007669"/>
    <property type="project" value="InterPro"/>
</dbReference>
<dbReference type="AlphaFoldDB" id="A0A1E3HP66"/>
<evidence type="ECO:0000313" key="6">
    <source>
        <dbReference type="Proteomes" id="UP000094043"/>
    </source>
</evidence>
<gene>
    <name evidence="5" type="ORF">L203_101729</name>
</gene>
<reference evidence="5" key="2">
    <citation type="journal article" date="2022" name="Elife">
        <title>Obligate sexual reproduction of a homothallic fungus closely related to the Cryptococcus pathogenic species complex.</title>
        <authorList>
            <person name="Passer A.R."/>
            <person name="Clancey S.A."/>
            <person name="Shea T."/>
            <person name="David-Palma M."/>
            <person name="Averette A.F."/>
            <person name="Boekhout T."/>
            <person name="Porcel B.M."/>
            <person name="Nowrousian M."/>
            <person name="Cuomo C.A."/>
            <person name="Sun S."/>
            <person name="Heitman J."/>
            <person name="Coelho M.A."/>
        </authorList>
    </citation>
    <scope>NUCLEOTIDE SEQUENCE</scope>
    <source>
        <strain evidence="5">CBS 7841</strain>
    </source>
</reference>
<dbReference type="FunFam" id="3.30.390.110:FF:000004">
    <property type="entry name" value="Large subunit ribosomal protein L28e"/>
    <property type="match status" value="1"/>
</dbReference>
<dbReference type="GO" id="GO:1990904">
    <property type="term" value="C:ribonucleoprotein complex"/>
    <property type="evidence" value="ECO:0007669"/>
    <property type="project" value="UniProtKB-KW"/>
</dbReference>
<dbReference type="InterPro" id="IPR002672">
    <property type="entry name" value="Ribosomal_eL28"/>
</dbReference>
<feature type="domain" description="Ribosomal eL28/Mak16" evidence="4">
    <location>
        <begin position="5"/>
        <end position="122"/>
    </location>
</feature>
<dbReference type="GO" id="GO:0005840">
    <property type="term" value="C:ribosome"/>
    <property type="evidence" value="ECO:0007669"/>
    <property type="project" value="UniProtKB-KW"/>
</dbReference>
<evidence type="ECO:0000256" key="1">
    <source>
        <dbReference type="ARBA" id="ARBA00007926"/>
    </source>
</evidence>
<dbReference type="VEuPathDB" id="FungiDB:L203_06218"/>
<name>A0A1E3HP66_9TREE</name>
<dbReference type="OrthoDB" id="338850at2759"/>
<dbReference type="InterPro" id="IPR029004">
    <property type="entry name" value="Ribosomal_eL28/Mak16"/>
</dbReference>
<evidence type="ECO:0000256" key="2">
    <source>
        <dbReference type="ARBA" id="ARBA00022980"/>
    </source>
</evidence>
<dbReference type="GO" id="GO:0006412">
    <property type="term" value="P:translation"/>
    <property type="evidence" value="ECO:0007669"/>
    <property type="project" value="InterPro"/>
</dbReference>
<keyword evidence="3" id="KW-0687">Ribonucleoprotein</keyword>
<dbReference type="RefSeq" id="XP_066067262.1">
    <property type="nucleotide sequence ID" value="XM_066211165.1"/>
</dbReference>
<organism evidence="5 6">
    <name type="scientific">Cryptococcus depauperatus CBS 7841</name>
    <dbReference type="NCBI Taxonomy" id="1295531"/>
    <lineage>
        <taxon>Eukaryota</taxon>
        <taxon>Fungi</taxon>
        <taxon>Dikarya</taxon>
        <taxon>Basidiomycota</taxon>
        <taxon>Agaricomycotina</taxon>
        <taxon>Tremellomycetes</taxon>
        <taxon>Tremellales</taxon>
        <taxon>Cryptococcaceae</taxon>
        <taxon>Cryptococcus</taxon>
    </lineage>
</organism>
<evidence type="ECO:0000256" key="3">
    <source>
        <dbReference type="ARBA" id="ARBA00023274"/>
    </source>
</evidence>
<dbReference type="Proteomes" id="UP000094043">
    <property type="component" value="Chromosome 2"/>
</dbReference>
<dbReference type="KEGG" id="cdep:91085942"/>
<evidence type="ECO:0000313" key="5">
    <source>
        <dbReference type="EMBL" id="WVN86562.1"/>
    </source>
</evidence>
<dbReference type="EMBL" id="CP143785">
    <property type="protein sequence ID" value="WVN86562.1"/>
    <property type="molecule type" value="Genomic_DNA"/>
</dbReference>
<dbReference type="Gene3D" id="3.30.390.110">
    <property type="match status" value="1"/>
</dbReference>
<protein>
    <recommendedName>
        <fullName evidence="4">Ribosomal eL28/Mak16 domain-containing protein</fullName>
    </recommendedName>
</protein>
<keyword evidence="2" id="KW-0689">Ribosomal protein</keyword>
<evidence type="ECO:0000259" key="4">
    <source>
        <dbReference type="Pfam" id="PF01778"/>
    </source>
</evidence>
<proteinExistence type="inferred from homology"/>
<dbReference type="GeneID" id="91085942"/>
<reference evidence="5" key="1">
    <citation type="submission" date="2016-06" db="EMBL/GenBank/DDBJ databases">
        <authorList>
            <person name="Cuomo C."/>
            <person name="Litvintseva A."/>
            <person name="Heitman J."/>
            <person name="Chen Y."/>
            <person name="Sun S."/>
            <person name="Springer D."/>
            <person name="Dromer F."/>
            <person name="Young S."/>
            <person name="Zeng Q."/>
            <person name="Chapman S."/>
            <person name="Gujja S."/>
            <person name="Saif S."/>
            <person name="Birren B."/>
        </authorList>
    </citation>
    <scope>NUCLEOTIDE SEQUENCE</scope>
    <source>
        <strain evidence="5">CBS 7841</strain>
    </source>
</reference>
<dbReference type="Pfam" id="PF01778">
    <property type="entry name" value="Ribosomal_L28e"/>
    <property type="match status" value="1"/>
</dbReference>
<reference evidence="5" key="3">
    <citation type="submission" date="2024-01" db="EMBL/GenBank/DDBJ databases">
        <authorList>
            <person name="Coelho M.A."/>
            <person name="David-Palma M."/>
            <person name="Shea T."/>
            <person name="Sun S."/>
            <person name="Cuomo C.A."/>
            <person name="Heitman J."/>
        </authorList>
    </citation>
    <scope>NUCLEOTIDE SEQUENCE</scope>
    <source>
        <strain evidence="5">CBS 7841</strain>
    </source>
</reference>
<sequence length="161" mass="17320">MSADLTWLLVRNWNSFQVKGGHGPVFSKEKGNLLNKSSHKYSGLANSKVVNIYSSPAGGITITKIKADAKPNQVASARSHVALKRSTGPRKAAKIAATETASKGYRADLRPIAVARATTLLRAQCRDANPPRKFFQSRAARRRTAASATEGNTAEDVTDVE</sequence>
<comment type="similarity">
    <text evidence="1">Belongs to the eukaryotic ribosomal protein eL28 family.</text>
</comment>
<accession>A0A1E3HP66</accession>
<keyword evidence="6" id="KW-1185">Reference proteome</keyword>